<dbReference type="EMBL" id="SMKU01000169">
    <property type="protein sequence ID" value="TDD79665.1"/>
    <property type="molecule type" value="Genomic_DNA"/>
</dbReference>
<evidence type="ECO:0000256" key="1">
    <source>
        <dbReference type="ARBA" id="ARBA00001927"/>
    </source>
</evidence>
<evidence type="ECO:0000256" key="4">
    <source>
        <dbReference type="ARBA" id="ARBA00022982"/>
    </source>
</evidence>
<dbReference type="PANTHER" id="PTHR36923">
    <property type="entry name" value="FERREDOXIN"/>
    <property type="match status" value="1"/>
</dbReference>
<keyword evidence="9" id="KW-1185">Reference proteome</keyword>
<dbReference type="InterPro" id="IPR051269">
    <property type="entry name" value="Fe-S_cluster_ET"/>
</dbReference>
<name>A0A4R5B3A0_9ACTN</name>
<dbReference type="AlphaFoldDB" id="A0A4R5B3A0"/>
<dbReference type="GO" id="GO:0046872">
    <property type="term" value="F:metal ion binding"/>
    <property type="evidence" value="ECO:0007669"/>
    <property type="project" value="UniProtKB-KW"/>
</dbReference>
<sequence>MVSARLRADLTSCRGAGQCAFQAPALFDQDEEDGRVVILRPEPSEEEIPLAKHAVAACPNRALTIEGR</sequence>
<keyword evidence="2" id="KW-0813">Transport</keyword>
<dbReference type="RefSeq" id="WP_131898187.1">
    <property type="nucleotide sequence ID" value="NZ_SMKU01000169.1"/>
</dbReference>
<evidence type="ECO:0000256" key="7">
    <source>
        <dbReference type="ARBA" id="ARBA00023291"/>
    </source>
</evidence>
<reference evidence="8 9" key="1">
    <citation type="submission" date="2019-03" db="EMBL/GenBank/DDBJ databases">
        <title>Draft genome sequences of novel Actinobacteria.</title>
        <authorList>
            <person name="Sahin N."/>
            <person name="Ay H."/>
            <person name="Saygin H."/>
        </authorList>
    </citation>
    <scope>NUCLEOTIDE SEQUENCE [LARGE SCALE GENOMIC DNA]</scope>
    <source>
        <strain evidence="8 9">H3C3</strain>
    </source>
</reference>
<dbReference type="OrthoDB" id="14703at2"/>
<keyword evidence="4" id="KW-0249">Electron transport</keyword>
<evidence type="ECO:0000313" key="8">
    <source>
        <dbReference type="EMBL" id="TDD79665.1"/>
    </source>
</evidence>
<proteinExistence type="predicted"/>
<accession>A0A4R5B3A0</accession>
<evidence type="ECO:0000256" key="5">
    <source>
        <dbReference type="ARBA" id="ARBA00023004"/>
    </source>
</evidence>
<organism evidence="8 9">
    <name type="scientific">Actinomadura rubrisoli</name>
    <dbReference type="NCBI Taxonomy" id="2530368"/>
    <lineage>
        <taxon>Bacteria</taxon>
        <taxon>Bacillati</taxon>
        <taxon>Actinomycetota</taxon>
        <taxon>Actinomycetes</taxon>
        <taxon>Streptosporangiales</taxon>
        <taxon>Thermomonosporaceae</taxon>
        <taxon>Actinomadura</taxon>
    </lineage>
</organism>
<dbReference type="SUPFAM" id="SSF54862">
    <property type="entry name" value="4Fe-4S ferredoxins"/>
    <property type="match status" value="1"/>
</dbReference>
<keyword evidence="6" id="KW-0411">Iron-sulfur</keyword>
<dbReference type="PANTHER" id="PTHR36923:SF3">
    <property type="entry name" value="FERREDOXIN"/>
    <property type="match status" value="1"/>
</dbReference>
<evidence type="ECO:0000256" key="6">
    <source>
        <dbReference type="ARBA" id="ARBA00023014"/>
    </source>
</evidence>
<evidence type="ECO:0000313" key="9">
    <source>
        <dbReference type="Proteomes" id="UP000294513"/>
    </source>
</evidence>
<protein>
    <submittedName>
        <fullName evidence="8">Ferredoxin</fullName>
    </submittedName>
</protein>
<keyword evidence="5" id="KW-0408">Iron</keyword>
<gene>
    <name evidence="8" type="ORF">E1298_27325</name>
</gene>
<dbReference type="Gene3D" id="3.30.70.20">
    <property type="match status" value="1"/>
</dbReference>
<evidence type="ECO:0000256" key="3">
    <source>
        <dbReference type="ARBA" id="ARBA00022723"/>
    </source>
</evidence>
<evidence type="ECO:0000256" key="2">
    <source>
        <dbReference type="ARBA" id="ARBA00022448"/>
    </source>
</evidence>
<dbReference type="GO" id="GO:0051538">
    <property type="term" value="F:3 iron, 4 sulfur cluster binding"/>
    <property type="evidence" value="ECO:0007669"/>
    <property type="project" value="UniProtKB-KW"/>
</dbReference>
<keyword evidence="7" id="KW-0003">3Fe-4S</keyword>
<comment type="cofactor">
    <cofactor evidence="1">
        <name>[3Fe-4S] cluster</name>
        <dbReference type="ChEBI" id="CHEBI:21137"/>
    </cofactor>
</comment>
<comment type="caution">
    <text evidence="8">The sequence shown here is derived from an EMBL/GenBank/DDBJ whole genome shotgun (WGS) entry which is preliminary data.</text>
</comment>
<keyword evidence="3" id="KW-0479">Metal-binding</keyword>
<dbReference type="Proteomes" id="UP000294513">
    <property type="component" value="Unassembled WGS sequence"/>
</dbReference>
<dbReference type="Pfam" id="PF13370">
    <property type="entry name" value="Fer4_13"/>
    <property type="match status" value="1"/>
</dbReference>